<dbReference type="PANTHER" id="PTHR43580">
    <property type="entry name" value="OXIDOREDUCTASE GLYR1-RELATED"/>
    <property type="match status" value="1"/>
</dbReference>
<dbReference type="PATRIC" id="fig|1283301.3.peg.8600"/>
<sequence length="398" mass="41040">MNRTDTPVTVIGLGLMGQALAGAFLKAGHPTTVWNRTTSKADGLVARGARLAPTVGDAVAAGSLTIICVTDYQAVRELLGTSDVELDGTTLVNLTSGDSAQARETARWAEQRGARYLDGAVMAVPPAIGTPEAVILHSGPQADFDAHKPTLDALGTVTHLGADHGLASLYDVAGLAMMWSVLNAWLQGTALLRTAGVDAATYAPFAQRIAAGVADWLPGYAEQIDSGSFPAEVSALETDARAMAHLIEESEAVGVSAELPKLFKAMADRSIAAGHGGEQYPVLIEEFSRAPGPPTTGPVRACQGARFSVPVASSAPAGAFTGRGVPVSSRTNSGTPRASARARASCAYPAREKQRQSADSVMAVSHRHSTSRRVAGRTAGSTSATTPRAARPIPDGGR</sequence>
<keyword evidence="5" id="KW-1185">Reference proteome</keyword>
<dbReference type="PANTHER" id="PTHR43580:SF2">
    <property type="entry name" value="CYTOKINE-LIKE NUCLEAR FACTOR N-PAC"/>
    <property type="match status" value="1"/>
</dbReference>
<comment type="caution">
    <text evidence="4">The sequence shown here is derived from an EMBL/GenBank/DDBJ whole genome shotgun (WGS) entry which is preliminary data.</text>
</comment>
<feature type="domain" description="6-phosphogluconate dehydrogenase NADP-binding" evidence="2">
    <location>
        <begin position="8"/>
        <end position="160"/>
    </location>
</feature>
<reference evidence="4 5" key="1">
    <citation type="submission" date="2013-02" db="EMBL/GenBank/DDBJ databases">
        <title>Draft Genome Sequence of Streptomyces afghaniensis, Which Produces Compounds of the Julimycin B-Complex.</title>
        <authorList>
            <person name="Gruening B.A."/>
            <person name="Praeg A."/>
            <person name="Erxleben A."/>
            <person name="Guenther S."/>
            <person name="Fiedler H.-P."/>
            <person name="Goodfellow M."/>
            <person name="Mueller M."/>
        </authorList>
    </citation>
    <scope>NUCLEOTIDE SEQUENCE [LARGE SCALE GENOMIC DNA]</scope>
    <source>
        <strain evidence="4 5">772</strain>
    </source>
</reference>
<dbReference type="Proteomes" id="UP000015001">
    <property type="component" value="Unassembled WGS sequence"/>
</dbReference>
<feature type="domain" description="NADPH-dependent reductive aminase-like C-terminal" evidence="3">
    <location>
        <begin position="163"/>
        <end position="288"/>
    </location>
</feature>
<dbReference type="HOGENOM" id="CLU_035117_2_1_11"/>
<feature type="region of interest" description="Disordered" evidence="1">
    <location>
        <begin position="318"/>
        <end position="398"/>
    </location>
</feature>
<dbReference type="Pfam" id="PF03446">
    <property type="entry name" value="NAD_binding_2"/>
    <property type="match status" value="1"/>
</dbReference>
<dbReference type="Pfam" id="PF21761">
    <property type="entry name" value="RedAm-like_C"/>
    <property type="match status" value="1"/>
</dbReference>
<dbReference type="EMBL" id="AOPY01001706">
    <property type="protein sequence ID" value="EPJ34258.1"/>
    <property type="molecule type" value="Genomic_DNA"/>
</dbReference>
<gene>
    <name evidence="4" type="ORF">STAFG_8667</name>
</gene>
<dbReference type="InterPro" id="IPR036291">
    <property type="entry name" value="NAD(P)-bd_dom_sf"/>
</dbReference>
<evidence type="ECO:0000259" key="2">
    <source>
        <dbReference type="Pfam" id="PF03446"/>
    </source>
</evidence>
<dbReference type="InterPro" id="IPR006115">
    <property type="entry name" value="6PGDH_NADP-bd"/>
</dbReference>
<evidence type="ECO:0000256" key="1">
    <source>
        <dbReference type="SAM" id="MobiDB-lite"/>
    </source>
</evidence>
<name>S4M4Z3_9ACTN</name>
<dbReference type="InterPro" id="IPR051265">
    <property type="entry name" value="HIBADH-related_NP60_sf"/>
</dbReference>
<organism evidence="4 5">
    <name type="scientific">Streptomyces afghaniensis 772</name>
    <dbReference type="NCBI Taxonomy" id="1283301"/>
    <lineage>
        <taxon>Bacteria</taxon>
        <taxon>Bacillati</taxon>
        <taxon>Actinomycetota</taxon>
        <taxon>Actinomycetes</taxon>
        <taxon>Kitasatosporales</taxon>
        <taxon>Streptomycetaceae</taxon>
        <taxon>Streptomyces</taxon>
    </lineage>
</organism>
<dbReference type="Gene3D" id="3.40.50.720">
    <property type="entry name" value="NAD(P)-binding Rossmann-like Domain"/>
    <property type="match status" value="1"/>
</dbReference>
<dbReference type="InterPro" id="IPR013328">
    <property type="entry name" value="6PGD_dom2"/>
</dbReference>
<evidence type="ECO:0000259" key="3">
    <source>
        <dbReference type="Pfam" id="PF21761"/>
    </source>
</evidence>
<feature type="compositionally biased region" description="Low complexity" evidence="1">
    <location>
        <begin position="376"/>
        <end position="392"/>
    </location>
</feature>
<evidence type="ECO:0000313" key="4">
    <source>
        <dbReference type="EMBL" id="EPJ34258.1"/>
    </source>
</evidence>
<dbReference type="Gene3D" id="1.10.1040.10">
    <property type="entry name" value="N-(1-d-carboxylethyl)-l-norvaline Dehydrogenase, domain 2"/>
    <property type="match status" value="1"/>
</dbReference>
<feature type="compositionally biased region" description="Low complexity" evidence="1">
    <location>
        <begin position="336"/>
        <end position="349"/>
    </location>
</feature>
<dbReference type="GO" id="GO:0050661">
    <property type="term" value="F:NADP binding"/>
    <property type="evidence" value="ECO:0007669"/>
    <property type="project" value="InterPro"/>
</dbReference>
<protein>
    <submittedName>
        <fullName evidence="4">Putative oxidoreductase YfjR</fullName>
    </submittedName>
</protein>
<proteinExistence type="predicted"/>
<evidence type="ECO:0000313" key="5">
    <source>
        <dbReference type="Proteomes" id="UP000015001"/>
    </source>
</evidence>
<dbReference type="InterPro" id="IPR048666">
    <property type="entry name" value="RedAm-like_C"/>
</dbReference>
<dbReference type="SUPFAM" id="SSF51735">
    <property type="entry name" value="NAD(P)-binding Rossmann-fold domains"/>
    <property type="match status" value="1"/>
</dbReference>
<accession>S4M4Z3</accession>
<dbReference type="AlphaFoldDB" id="S4M4Z3"/>
<feature type="compositionally biased region" description="Basic residues" evidence="1">
    <location>
        <begin position="365"/>
        <end position="375"/>
    </location>
</feature>